<evidence type="ECO:0000313" key="7">
    <source>
        <dbReference type="EMBL" id="MEL0618385.1"/>
    </source>
</evidence>
<dbReference type="Gene3D" id="3.60.21.10">
    <property type="match status" value="1"/>
</dbReference>
<accession>A0ABU9GJW9</accession>
<reference evidence="7 8" key="1">
    <citation type="submission" date="2024-02" db="EMBL/GenBank/DDBJ databases">
        <title>Bacteria isolated from the canopy kelp, Nereocystis luetkeana.</title>
        <authorList>
            <person name="Pfister C.A."/>
            <person name="Younker I.T."/>
            <person name="Light S.H."/>
        </authorList>
    </citation>
    <scope>NUCLEOTIDE SEQUENCE [LARGE SCALE GENOMIC DNA]</scope>
    <source>
        <strain evidence="7 8">TI.5.07</strain>
    </source>
</reference>
<keyword evidence="4" id="KW-0472">Membrane</keyword>
<evidence type="ECO:0000256" key="4">
    <source>
        <dbReference type="ARBA" id="ARBA00023136"/>
    </source>
</evidence>
<sequence>MPVPHFAPPSSPASSAEAAPRHASLGQVRTLFISDVHLGTPDCQAALLAKLLRRVRPERLYLVGDIVDLLAMRKRAVLDKDQQALVARVLRLARSGCEVIYIPGNHDAAFRRLCGLKLHNVSIERRAIHTTGSGRRLLVSHGDEFDTHVRIAPWLLTLGDGMHGFILSLNRWCNRARGMFGLPYWSLASALKRRSGVAQRYVAQFEEAAMRQARLEGLDGYVGGHIHQAGFRVEDGVLYCNDGDWVEHCTALAEDGDGALHLIDWQGQILESAPRHVMPRQAVPPATEAVTPEMAGA</sequence>
<dbReference type="GO" id="GO:0016787">
    <property type="term" value="F:hydrolase activity"/>
    <property type="evidence" value="ECO:0007669"/>
    <property type="project" value="UniProtKB-KW"/>
</dbReference>
<dbReference type="InterPro" id="IPR043461">
    <property type="entry name" value="LpxH-like"/>
</dbReference>
<evidence type="ECO:0000256" key="5">
    <source>
        <dbReference type="ARBA" id="ARBA00023211"/>
    </source>
</evidence>
<gene>
    <name evidence="7" type="ORF">V6243_16280</name>
</gene>
<keyword evidence="5" id="KW-0464">Manganese</keyword>
<name>A0ABU9GJW9_COBMA</name>
<keyword evidence="3" id="KW-0479">Metal-binding</keyword>
<evidence type="ECO:0000256" key="3">
    <source>
        <dbReference type="ARBA" id="ARBA00022723"/>
    </source>
</evidence>
<dbReference type="Proteomes" id="UP001378242">
    <property type="component" value="Unassembled WGS sequence"/>
</dbReference>
<protein>
    <submittedName>
        <fullName evidence="7">UDP-2,3-diacylglucosamine diphosphatase</fullName>
        <ecNumber evidence="7">3.6.1.54</ecNumber>
    </submittedName>
</protein>
<evidence type="ECO:0000256" key="1">
    <source>
        <dbReference type="ARBA" id="ARBA00022475"/>
    </source>
</evidence>
<dbReference type="InterPro" id="IPR029052">
    <property type="entry name" value="Metallo-depent_PP-like"/>
</dbReference>
<keyword evidence="2" id="KW-0997">Cell inner membrane</keyword>
<dbReference type="RefSeq" id="WP_176493856.1">
    <property type="nucleotide sequence ID" value="NZ_CP173426.1"/>
</dbReference>
<dbReference type="PANTHER" id="PTHR34990">
    <property type="entry name" value="UDP-2,3-DIACYLGLUCOSAMINE HYDROLASE-RELATED"/>
    <property type="match status" value="1"/>
</dbReference>
<dbReference type="CDD" id="cd07398">
    <property type="entry name" value="MPP_YbbF-LpxH"/>
    <property type="match status" value="1"/>
</dbReference>
<keyword evidence="1" id="KW-1003">Cell membrane</keyword>
<feature type="domain" description="Calcineurin-like phosphoesterase" evidence="6">
    <location>
        <begin position="29"/>
        <end position="228"/>
    </location>
</feature>
<evidence type="ECO:0000313" key="8">
    <source>
        <dbReference type="Proteomes" id="UP001378242"/>
    </source>
</evidence>
<keyword evidence="7" id="KW-0378">Hydrolase</keyword>
<dbReference type="SUPFAM" id="SSF56300">
    <property type="entry name" value="Metallo-dependent phosphatases"/>
    <property type="match status" value="1"/>
</dbReference>
<comment type="caution">
    <text evidence="7">The sequence shown here is derived from an EMBL/GenBank/DDBJ whole genome shotgun (WGS) entry which is preliminary data.</text>
</comment>
<dbReference type="Pfam" id="PF00149">
    <property type="entry name" value="Metallophos"/>
    <property type="match status" value="1"/>
</dbReference>
<keyword evidence="8" id="KW-1185">Reference proteome</keyword>
<proteinExistence type="predicted"/>
<dbReference type="EMBL" id="JBAKAP010000023">
    <property type="protein sequence ID" value="MEL0618385.1"/>
    <property type="molecule type" value="Genomic_DNA"/>
</dbReference>
<dbReference type="InterPro" id="IPR004843">
    <property type="entry name" value="Calcineurin-like_PHP"/>
</dbReference>
<evidence type="ECO:0000259" key="6">
    <source>
        <dbReference type="Pfam" id="PF00149"/>
    </source>
</evidence>
<evidence type="ECO:0000256" key="2">
    <source>
        <dbReference type="ARBA" id="ARBA00022519"/>
    </source>
</evidence>
<dbReference type="PANTHER" id="PTHR34990:SF2">
    <property type="entry name" value="BLL8164 PROTEIN"/>
    <property type="match status" value="1"/>
</dbReference>
<organism evidence="7 8">
    <name type="scientific">Cobetia marina</name>
    <name type="common">Deleya marina</name>
    <dbReference type="NCBI Taxonomy" id="28258"/>
    <lineage>
        <taxon>Bacteria</taxon>
        <taxon>Pseudomonadati</taxon>
        <taxon>Pseudomonadota</taxon>
        <taxon>Gammaproteobacteria</taxon>
        <taxon>Oceanospirillales</taxon>
        <taxon>Halomonadaceae</taxon>
        <taxon>Cobetia</taxon>
    </lineage>
</organism>
<dbReference type="EC" id="3.6.1.54" evidence="7"/>